<proteinExistence type="predicted"/>
<gene>
    <name evidence="1" type="ORF">H4W26_000471</name>
</gene>
<keyword evidence="2" id="KW-1185">Reference proteome</keyword>
<organism evidence="1 2">
    <name type="scientific">Nesterenkonia halotolerans</name>
    <dbReference type="NCBI Taxonomy" id="225325"/>
    <lineage>
        <taxon>Bacteria</taxon>
        <taxon>Bacillati</taxon>
        <taxon>Actinomycetota</taxon>
        <taxon>Actinomycetes</taxon>
        <taxon>Micrococcales</taxon>
        <taxon>Micrococcaceae</taxon>
        <taxon>Nesterenkonia</taxon>
    </lineage>
</organism>
<comment type="caution">
    <text evidence="1">The sequence shown here is derived from an EMBL/GenBank/DDBJ whole genome shotgun (WGS) entry which is preliminary data.</text>
</comment>
<evidence type="ECO:0000313" key="1">
    <source>
        <dbReference type="EMBL" id="MBE1513716.1"/>
    </source>
</evidence>
<evidence type="ECO:0000313" key="2">
    <source>
        <dbReference type="Proteomes" id="UP000636579"/>
    </source>
</evidence>
<dbReference type="EMBL" id="JADBEE010000001">
    <property type="protein sequence ID" value="MBE1513716.1"/>
    <property type="molecule type" value="Genomic_DNA"/>
</dbReference>
<name>A0ABR9J545_9MICC</name>
<sequence>MLSLLSVLVLTTAVFAYIGRTSVPAQERVPVTTWNVKDLVDNSRRGLHLCSANTPLRRALDGLPQKKPTK</sequence>
<reference evidence="1 2" key="1">
    <citation type="submission" date="2020-10" db="EMBL/GenBank/DDBJ databases">
        <title>Sequencing the genomes of 1000 actinobacteria strains.</title>
        <authorList>
            <person name="Klenk H.-P."/>
        </authorList>
    </citation>
    <scope>NUCLEOTIDE SEQUENCE [LARGE SCALE GENOMIC DNA]</scope>
    <source>
        <strain evidence="1 2">DSM 15474</strain>
    </source>
</reference>
<dbReference type="Proteomes" id="UP000636579">
    <property type="component" value="Unassembled WGS sequence"/>
</dbReference>
<evidence type="ECO:0008006" key="3">
    <source>
        <dbReference type="Google" id="ProtNLM"/>
    </source>
</evidence>
<accession>A0ABR9J545</accession>
<protein>
    <recommendedName>
        <fullName evidence="3">Secreted protein</fullName>
    </recommendedName>
</protein>